<keyword evidence="1 6" id="KW-0645">Protease</keyword>
<dbReference type="Pfam" id="PF01432">
    <property type="entry name" value="Peptidase_M3"/>
    <property type="match status" value="1"/>
</dbReference>
<proteinExistence type="inferred from homology"/>
<dbReference type="InterPro" id="IPR045090">
    <property type="entry name" value="Pept_M3A_M3B"/>
</dbReference>
<evidence type="ECO:0000256" key="6">
    <source>
        <dbReference type="RuleBase" id="RU003435"/>
    </source>
</evidence>
<dbReference type="EMBL" id="CP000916">
    <property type="protein sequence ID" value="ACM23789.1"/>
    <property type="molecule type" value="Genomic_DNA"/>
</dbReference>
<keyword evidence="2 6" id="KW-0479">Metal-binding</keyword>
<dbReference type="InterPro" id="IPR011976">
    <property type="entry name" value="Pept_M3B_oligopep-rel"/>
</dbReference>
<evidence type="ECO:0000256" key="2">
    <source>
        <dbReference type="ARBA" id="ARBA00022723"/>
    </source>
</evidence>
<evidence type="ECO:0000259" key="7">
    <source>
        <dbReference type="Pfam" id="PF01432"/>
    </source>
</evidence>
<reference evidence="8 9" key="1">
    <citation type="journal article" date="2009" name="Biosci. Biotechnol. Biochem.">
        <title>WeGAS: a web-based microbial genome annotation system.</title>
        <authorList>
            <person name="Lee D."/>
            <person name="Seo H."/>
            <person name="Park C."/>
            <person name="Park K."/>
        </authorList>
    </citation>
    <scope>NUCLEOTIDE SEQUENCE [LARGE SCALE GENOMIC DNA]</scope>
    <source>
        <strain evidence="9">ATCC 49049 / DSM 4359 / NBRC 107923 / NS-E</strain>
    </source>
</reference>
<comment type="cofactor">
    <cofactor evidence="6">
        <name>Zn(2+)</name>
        <dbReference type="ChEBI" id="CHEBI:29105"/>
    </cofactor>
    <text evidence="6">Binds 1 zinc ion.</text>
</comment>
<dbReference type="Gene3D" id="1.10.1370.30">
    <property type="match status" value="1"/>
</dbReference>
<dbReference type="STRING" id="309803.CTN_1613"/>
<evidence type="ECO:0000256" key="4">
    <source>
        <dbReference type="ARBA" id="ARBA00022833"/>
    </source>
</evidence>
<accession>B9KA06</accession>
<evidence type="ECO:0000256" key="3">
    <source>
        <dbReference type="ARBA" id="ARBA00022801"/>
    </source>
</evidence>
<dbReference type="GO" id="GO:0004222">
    <property type="term" value="F:metalloendopeptidase activity"/>
    <property type="evidence" value="ECO:0007669"/>
    <property type="project" value="InterPro"/>
</dbReference>
<dbReference type="HOGENOM" id="CLU_030403_3_0_0"/>
<keyword evidence="4 6" id="KW-0862">Zinc</keyword>
<dbReference type="KEGG" id="tna:CTN_1613"/>
<dbReference type="AlphaFoldDB" id="B9KA06"/>
<dbReference type="InterPro" id="IPR001567">
    <property type="entry name" value="Pept_M3A_M3B_dom"/>
</dbReference>
<protein>
    <submittedName>
        <fullName evidence="8">Oligoendopeptidase, M3 family</fullName>
    </submittedName>
</protein>
<dbReference type="GO" id="GO:0006508">
    <property type="term" value="P:proteolysis"/>
    <property type="evidence" value="ECO:0007669"/>
    <property type="project" value="UniProtKB-KW"/>
</dbReference>
<keyword evidence="3 6" id="KW-0378">Hydrolase</keyword>
<dbReference type="Proteomes" id="UP000000445">
    <property type="component" value="Chromosome"/>
</dbReference>
<evidence type="ECO:0000313" key="8">
    <source>
        <dbReference type="EMBL" id="ACM23789.1"/>
    </source>
</evidence>
<sequence length="557" mass="66611">MENPTRRACTMRWEEVEPVVRELLDFQISSPEEFRTFINKVTDFFDRVREEHGWLYIKMTVNADKEEFAKAYEEFQKEIVAKLKPYEQKIKEKIVENEHFAPRGYEHMIKVIKNDVELFREENVPLQVKESILSRNYGTIVGNIEVDFEGEKKTLQQLSVYLRDPDRSTRELAWRKRYEGIWEVRDKLNKLFDELKEIRHQQALNAGFSNYRDYMHRLKSRFEYTPEDLYRFHEAVEKEVVPYLVERTKIRQRKLGIESVRPWDTAVDVDGKVLKPFSSVEEFMEKTERALKRLNPTFAERFRLMREKNLLDLENRKGKAPGGYNHTLPKTGAPFIFMNAVGQPGDVRTIFHELGHSMHSFETLSLPVFYRPHRMEVAELASMSLELISMEYWDEFYTDPEDLKKAKIEELEGALYFLPWCMIVDAFQHWIYTNPDHTPKERDEYFAYLMDRFNPGVDWSDLDEEKKTRWLFQLHIFEVPFYYIEYGIAQIGALAIYRNYIEDPEKTLKDYQRFLSVGCSMPVDEVYKTAGIELKFSRDYIREIVDFVAKQIEEIEK</sequence>
<dbReference type="CDD" id="cd09606">
    <property type="entry name" value="M3B_PepF"/>
    <property type="match status" value="1"/>
</dbReference>
<comment type="similarity">
    <text evidence="6">Belongs to the peptidase M3 family.</text>
</comment>
<keyword evidence="9" id="KW-1185">Reference proteome</keyword>
<evidence type="ECO:0000313" key="9">
    <source>
        <dbReference type="Proteomes" id="UP000000445"/>
    </source>
</evidence>
<evidence type="ECO:0000256" key="5">
    <source>
        <dbReference type="ARBA" id="ARBA00023049"/>
    </source>
</evidence>
<dbReference type="PANTHER" id="PTHR11804">
    <property type="entry name" value="PROTEASE M3 THIMET OLIGOPEPTIDASE-RELATED"/>
    <property type="match status" value="1"/>
</dbReference>
<dbReference type="eggNOG" id="COG1164">
    <property type="taxonomic scope" value="Bacteria"/>
</dbReference>
<gene>
    <name evidence="8" type="ordered locus">CTN_1613</name>
</gene>
<keyword evidence="5 6" id="KW-0482">Metalloprotease</keyword>
<dbReference type="NCBIfam" id="TIGR02289">
    <property type="entry name" value="M3_not_pepF"/>
    <property type="match status" value="1"/>
</dbReference>
<dbReference type="GO" id="GO:0006518">
    <property type="term" value="P:peptide metabolic process"/>
    <property type="evidence" value="ECO:0007669"/>
    <property type="project" value="TreeGrafter"/>
</dbReference>
<dbReference type="PANTHER" id="PTHR11804:SF48">
    <property type="entry name" value="PUTATIVE-RELATED"/>
    <property type="match status" value="1"/>
</dbReference>
<dbReference type="GO" id="GO:0046872">
    <property type="term" value="F:metal ion binding"/>
    <property type="evidence" value="ECO:0007669"/>
    <property type="project" value="UniProtKB-UniRule"/>
</dbReference>
<name>B9KA06_THENN</name>
<organism evidence="8 9">
    <name type="scientific">Thermotoga neapolitana (strain ATCC 49049 / DSM 4359 / NBRC 107923 / NS-E)</name>
    <dbReference type="NCBI Taxonomy" id="309803"/>
    <lineage>
        <taxon>Bacteria</taxon>
        <taxon>Thermotogati</taxon>
        <taxon>Thermotogota</taxon>
        <taxon>Thermotogae</taxon>
        <taxon>Thermotogales</taxon>
        <taxon>Thermotogaceae</taxon>
        <taxon>Thermotoga</taxon>
    </lineage>
</organism>
<dbReference type="SUPFAM" id="SSF55486">
    <property type="entry name" value="Metalloproteases ('zincins'), catalytic domain"/>
    <property type="match status" value="1"/>
</dbReference>
<feature type="domain" description="Peptidase M3A/M3B catalytic" evidence="7">
    <location>
        <begin position="161"/>
        <end position="544"/>
    </location>
</feature>
<evidence type="ECO:0000256" key="1">
    <source>
        <dbReference type="ARBA" id="ARBA00022670"/>
    </source>
</evidence>